<keyword evidence="4" id="KW-1185">Reference proteome</keyword>
<dbReference type="Pfam" id="PF04865">
    <property type="entry name" value="Baseplate_J"/>
    <property type="match status" value="1"/>
</dbReference>
<dbReference type="RefSeq" id="WP_097000150.1">
    <property type="nucleotide sequence ID" value="NZ_OBEI01000003.1"/>
</dbReference>
<dbReference type="InterPro" id="IPR014507">
    <property type="entry name" value="Baseplate_assembly_J_pred"/>
</dbReference>
<dbReference type="OrthoDB" id="9793802at2"/>
<dbReference type="InterPro" id="IPR006949">
    <property type="entry name" value="Barrel_Baseplate_J-like"/>
</dbReference>
<reference evidence="4" key="1">
    <citation type="submission" date="2017-09" db="EMBL/GenBank/DDBJ databases">
        <authorList>
            <person name="Varghese N."/>
            <person name="Submissions S."/>
        </authorList>
    </citation>
    <scope>NUCLEOTIDE SEQUENCE [LARGE SCALE GENOMIC DNA]</scope>
    <source>
        <strain evidence="4">DSM 15103</strain>
    </source>
</reference>
<dbReference type="EMBL" id="OBEI01000003">
    <property type="protein sequence ID" value="SNZ07695.1"/>
    <property type="molecule type" value="Genomic_DNA"/>
</dbReference>
<proteinExistence type="predicted"/>
<organism evidence="3 4">
    <name type="scientific">Persephonella hydrogeniphila</name>
    <dbReference type="NCBI Taxonomy" id="198703"/>
    <lineage>
        <taxon>Bacteria</taxon>
        <taxon>Pseudomonadati</taxon>
        <taxon>Aquificota</taxon>
        <taxon>Aquificia</taxon>
        <taxon>Aquificales</taxon>
        <taxon>Hydrogenothermaceae</taxon>
        <taxon>Persephonella</taxon>
    </lineage>
</organism>
<dbReference type="PANTHER" id="PTHR35862:SF1">
    <property type="entry name" value="FELS-2 PROPHAGE PROTEIN"/>
    <property type="match status" value="1"/>
</dbReference>
<sequence length="360" mass="40345">MFTITPPDEIIQKLREDYYKLTGKWVNPSDVESFLIDLIAYNRTQLEGKVNYYRKQNFLRYASGEALDLLGEWLGVIRLPPQPAKTTVRFTFETPHPQIMIDENVKLVAKDNKTIFKPAETVIVPADVETFDVVYECETAGTIGNGFIAGDINQLVSPIAYILKAENITVSTGGTQAEDDEHFRERIRLAPWRFNTAGSRKGYIFWAMTADSSIIDVNAYSDPATPGEVFVIVLTKDLPVPQTVLDKVEQILSEEDVRPLTDLVHVNAVTEVPFDVEVELTLLPDYVPMASQILEEANKRVDEFISETRSKIGKAINPDKLIYKLMDIKGVFKVNVISPVYTEINKDEVGVGSVVGVRVG</sequence>
<evidence type="ECO:0000313" key="3">
    <source>
        <dbReference type="EMBL" id="SNZ07695.1"/>
    </source>
</evidence>
<dbReference type="InterPro" id="IPR052726">
    <property type="entry name" value="Phage_Baseplate_Hub"/>
</dbReference>
<evidence type="ECO:0000259" key="2">
    <source>
        <dbReference type="Pfam" id="PF26078"/>
    </source>
</evidence>
<gene>
    <name evidence="3" type="ORF">SAMN06265182_0971</name>
</gene>
<name>A0A285NE15_9AQUI</name>
<feature type="domain" description="Baseplate J-like central" evidence="2">
    <location>
        <begin position="196"/>
        <end position="267"/>
    </location>
</feature>
<evidence type="ECO:0000313" key="4">
    <source>
        <dbReference type="Proteomes" id="UP000219036"/>
    </source>
</evidence>
<dbReference type="PANTHER" id="PTHR35862">
    <property type="entry name" value="FELS-2 PROPHAGE PROTEIN"/>
    <property type="match status" value="1"/>
</dbReference>
<dbReference type="Proteomes" id="UP000219036">
    <property type="component" value="Unassembled WGS sequence"/>
</dbReference>
<evidence type="ECO:0000259" key="1">
    <source>
        <dbReference type="Pfam" id="PF04865"/>
    </source>
</evidence>
<dbReference type="AlphaFoldDB" id="A0A285NE15"/>
<dbReference type="Pfam" id="PF26078">
    <property type="entry name" value="Baseplate_J_M"/>
    <property type="match status" value="1"/>
</dbReference>
<dbReference type="PIRSF" id="PIRSF020481">
    <property type="entry name" value="BAP"/>
    <property type="match status" value="1"/>
</dbReference>
<protein>
    <submittedName>
        <fullName evidence="3">Phage-related baseplate assembly protein</fullName>
    </submittedName>
</protein>
<accession>A0A285NE15</accession>
<feature type="domain" description="Baseplate protein J-like barrel" evidence="1">
    <location>
        <begin position="87"/>
        <end position="174"/>
    </location>
</feature>
<dbReference type="InterPro" id="IPR058531">
    <property type="entry name" value="Baseplate_J_M"/>
</dbReference>